<evidence type="ECO:0000256" key="1">
    <source>
        <dbReference type="SAM" id="MobiDB-lite"/>
    </source>
</evidence>
<reference evidence="2" key="1">
    <citation type="submission" date="2020-05" db="EMBL/GenBank/DDBJ databases">
        <authorList>
            <person name="Chiriac C."/>
            <person name="Salcher M."/>
            <person name="Ghai R."/>
            <person name="Kavagutti S V."/>
        </authorList>
    </citation>
    <scope>NUCLEOTIDE SEQUENCE</scope>
</reference>
<dbReference type="AlphaFoldDB" id="A0A6J6GW03"/>
<gene>
    <name evidence="2" type="ORF">UFOPK1493_04525</name>
</gene>
<dbReference type="EMBL" id="CAEZSR010000375">
    <property type="protein sequence ID" value="CAB4603949.1"/>
    <property type="molecule type" value="Genomic_DNA"/>
</dbReference>
<sequence length="264" mass="27269">MVLGARSCLAVVSIGAGVLAAGCAEDSEKVRQIDDYSVLVDTDRDQFVVTAEACGELRVSTVETPDTVRLTVLFLGGGEACIGSESPPVSLARPLGARIVVDDRSGKAIEISQIGVSEPAQTPDTAAAGNSVARPASSSPGASVALGRCDEFTPRYVGGGLTVSLPEAAIGTSSGGTTESAPINAGFSAEFAFDGVVVAVGRRVGTNVVPEPGFDQRVENGVVLFVKTADPELRSCMLDTLEYDAIQDEHDEQRGAAARRDLDR</sequence>
<feature type="region of interest" description="Disordered" evidence="1">
    <location>
        <begin position="120"/>
        <end position="144"/>
    </location>
</feature>
<accession>A0A6J6GW03</accession>
<organism evidence="2">
    <name type="scientific">freshwater metagenome</name>
    <dbReference type="NCBI Taxonomy" id="449393"/>
    <lineage>
        <taxon>unclassified sequences</taxon>
        <taxon>metagenomes</taxon>
        <taxon>ecological metagenomes</taxon>
    </lineage>
</organism>
<protein>
    <submittedName>
        <fullName evidence="2">Unannotated protein</fullName>
    </submittedName>
</protein>
<dbReference type="PROSITE" id="PS51257">
    <property type="entry name" value="PROKAR_LIPOPROTEIN"/>
    <property type="match status" value="1"/>
</dbReference>
<proteinExistence type="predicted"/>
<name>A0A6J6GW03_9ZZZZ</name>
<evidence type="ECO:0000313" key="2">
    <source>
        <dbReference type="EMBL" id="CAB4603949.1"/>
    </source>
</evidence>